<proteinExistence type="predicted"/>
<reference evidence="2" key="1">
    <citation type="submission" date="2019-06" db="EMBL/GenBank/DDBJ databases">
        <title>The complete genome of Emcibacter congregatus ZYLT.</title>
        <authorList>
            <person name="Zhao Z."/>
        </authorList>
    </citation>
    <scope>NUCLEOTIDE SEQUENCE [LARGE SCALE GENOMIC DNA]</scope>
    <source>
        <strain evidence="2">MCCC 1A06723</strain>
    </source>
</reference>
<dbReference type="AlphaFoldDB" id="A0A501PSP1"/>
<protein>
    <submittedName>
        <fullName evidence="1">Uncharacterized protein</fullName>
    </submittedName>
</protein>
<evidence type="ECO:0000313" key="1">
    <source>
        <dbReference type="EMBL" id="TPD63168.1"/>
    </source>
</evidence>
<organism evidence="1 2">
    <name type="scientific">Emcibacter nanhaiensis</name>
    <dbReference type="NCBI Taxonomy" id="1505037"/>
    <lineage>
        <taxon>Bacteria</taxon>
        <taxon>Pseudomonadati</taxon>
        <taxon>Pseudomonadota</taxon>
        <taxon>Alphaproteobacteria</taxon>
        <taxon>Emcibacterales</taxon>
        <taxon>Emcibacteraceae</taxon>
        <taxon>Emcibacter</taxon>
    </lineage>
</organism>
<dbReference type="Proteomes" id="UP000319148">
    <property type="component" value="Unassembled WGS sequence"/>
</dbReference>
<dbReference type="EMBL" id="VFIY01000004">
    <property type="protein sequence ID" value="TPD63168.1"/>
    <property type="molecule type" value="Genomic_DNA"/>
</dbReference>
<sequence>MFKKLILPFFTLLFFCWGCLATYFVYLLVQDPVKDSVEELTGQDFSFWDEAKYTESVNDFKNGYFGKVYVFDYPDFRSFPGCETRNIEELAKVNFHVSQGSPLGIRAFLPLNGPVCIAYTKPLPTDESEREGIEVELFISHKNGVVYLNEF</sequence>
<accession>A0A501PSP1</accession>
<evidence type="ECO:0000313" key="2">
    <source>
        <dbReference type="Proteomes" id="UP000319148"/>
    </source>
</evidence>
<gene>
    <name evidence="1" type="ORF">FIV46_03575</name>
</gene>
<name>A0A501PSP1_9PROT</name>
<dbReference type="RefSeq" id="WP_139938447.1">
    <property type="nucleotide sequence ID" value="NZ_JBHSYP010000022.1"/>
</dbReference>
<comment type="caution">
    <text evidence="1">The sequence shown here is derived from an EMBL/GenBank/DDBJ whole genome shotgun (WGS) entry which is preliminary data.</text>
</comment>
<keyword evidence="2" id="KW-1185">Reference proteome</keyword>